<sequence length="58" mass="6418">MPKLTLSHLSLTLTLADFRPVIWRFDIRSASVGACEGVDDSNCREESNEDSSDCKTPC</sequence>
<protein>
    <submittedName>
        <fullName evidence="2">Uncharacterized protein</fullName>
    </submittedName>
</protein>
<dbReference type="EMBL" id="CP069026">
    <property type="protein sequence ID" value="QRC94000.1"/>
    <property type="molecule type" value="Genomic_DNA"/>
</dbReference>
<dbReference type="VEuPathDB" id="FungiDB:JI435_430070"/>
<evidence type="ECO:0000313" key="3">
    <source>
        <dbReference type="Proteomes" id="UP000663193"/>
    </source>
</evidence>
<name>A0A7U2EVR5_PHANO</name>
<proteinExistence type="predicted"/>
<accession>A0A7U2EVR5</accession>
<reference evidence="3" key="1">
    <citation type="journal article" date="2021" name="BMC Genomics">
        <title>Chromosome-level genome assembly and manually-curated proteome of model necrotroph Parastagonospora nodorum Sn15 reveals a genome-wide trove of candidate effector homologs, and redundancy of virulence-related functions within an accessory chromosome.</title>
        <authorList>
            <person name="Bertazzoni S."/>
            <person name="Jones D.A.B."/>
            <person name="Phan H.T."/>
            <person name="Tan K.-C."/>
            <person name="Hane J.K."/>
        </authorList>
    </citation>
    <scope>NUCLEOTIDE SEQUENCE [LARGE SCALE GENOMIC DNA]</scope>
    <source>
        <strain evidence="3">SN15 / ATCC MYA-4574 / FGSC 10173)</strain>
    </source>
</reference>
<dbReference type="Proteomes" id="UP000663193">
    <property type="component" value="Chromosome 4"/>
</dbReference>
<evidence type="ECO:0000256" key="1">
    <source>
        <dbReference type="SAM" id="MobiDB-lite"/>
    </source>
</evidence>
<evidence type="ECO:0000313" key="2">
    <source>
        <dbReference type="EMBL" id="QRC94000.1"/>
    </source>
</evidence>
<gene>
    <name evidence="2" type="ORF">JI435_430070</name>
</gene>
<dbReference type="AlphaFoldDB" id="A0A7U2EVR5"/>
<keyword evidence="3" id="KW-1185">Reference proteome</keyword>
<organism evidence="2 3">
    <name type="scientific">Phaeosphaeria nodorum (strain SN15 / ATCC MYA-4574 / FGSC 10173)</name>
    <name type="common">Glume blotch fungus</name>
    <name type="synonym">Parastagonospora nodorum</name>
    <dbReference type="NCBI Taxonomy" id="321614"/>
    <lineage>
        <taxon>Eukaryota</taxon>
        <taxon>Fungi</taxon>
        <taxon>Dikarya</taxon>
        <taxon>Ascomycota</taxon>
        <taxon>Pezizomycotina</taxon>
        <taxon>Dothideomycetes</taxon>
        <taxon>Pleosporomycetidae</taxon>
        <taxon>Pleosporales</taxon>
        <taxon>Pleosporineae</taxon>
        <taxon>Phaeosphaeriaceae</taxon>
        <taxon>Parastagonospora</taxon>
    </lineage>
</organism>
<feature type="region of interest" description="Disordered" evidence="1">
    <location>
        <begin position="35"/>
        <end position="58"/>
    </location>
</feature>